<keyword evidence="2 8" id="KW-0808">Transferase</keyword>
<comment type="similarity">
    <text evidence="8">Belongs to the KAE1 / TsaD family.</text>
</comment>
<feature type="binding site" evidence="8">
    <location>
        <position position="199"/>
    </location>
    <ligand>
        <name>substrate</name>
    </ligand>
</feature>
<dbReference type="NCBIfam" id="TIGR03723">
    <property type="entry name" value="T6A_TsaD_YgjD"/>
    <property type="match status" value="1"/>
</dbReference>
<feature type="binding site" evidence="8">
    <location>
        <position position="135"/>
    </location>
    <ligand>
        <name>Fe cation</name>
        <dbReference type="ChEBI" id="CHEBI:24875"/>
    </ligand>
</feature>
<keyword evidence="11" id="KW-1185">Reference proteome</keyword>
<feature type="binding site" evidence="8">
    <location>
        <position position="186"/>
    </location>
    <ligand>
        <name>substrate</name>
    </ligand>
</feature>
<evidence type="ECO:0000256" key="1">
    <source>
        <dbReference type="ARBA" id="ARBA00022490"/>
    </source>
</evidence>
<evidence type="ECO:0000313" key="10">
    <source>
        <dbReference type="EMBL" id="MCI0183706.1"/>
    </source>
</evidence>
<comment type="caution">
    <text evidence="8">Lacks conserved residue(s) required for the propagation of feature annotation.</text>
</comment>
<feature type="binding site" evidence="8">
    <location>
        <position position="131"/>
    </location>
    <ligand>
        <name>Fe cation</name>
        <dbReference type="ChEBI" id="CHEBI:24875"/>
    </ligand>
</feature>
<dbReference type="InterPro" id="IPR000905">
    <property type="entry name" value="Gcp-like_dom"/>
</dbReference>
<gene>
    <name evidence="10" type="primary">tsaD_2</name>
    <name evidence="8" type="synonym">tsaD</name>
    <name evidence="10" type="ORF">MM817_01997</name>
</gene>
<dbReference type="PRINTS" id="PR00789">
    <property type="entry name" value="OSIALOPTASE"/>
</dbReference>
<dbReference type="PANTHER" id="PTHR11735:SF6">
    <property type="entry name" value="TRNA N6-ADENOSINE THREONYLCARBAMOYLTRANSFERASE, MITOCHONDRIAL"/>
    <property type="match status" value="1"/>
</dbReference>
<comment type="subcellular location">
    <subcellularLocation>
        <location evidence="8">Cytoplasm</location>
    </subcellularLocation>
</comment>
<comment type="cofactor">
    <cofactor evidence="8">
        <name>Fe(2+)</name>
        <dbReference type="ChEBI" id="CHEBI:29033"/>
    </cofactor>
    <text evidence="8">Binds 1 Fe(2+) ion per subunit.</text>
</comment>
<keyword evidence="1 8" id="KW-0963">Cytoplasm</keyword>
<dbReference type="Pfam" id="PF00814">
    <property type="entry name" value="TsaD"/>
    <property type="match status" value="1"/>
</dbReference>
<keyword evidence="3 8" id="KW-0819">tRNA processing</keyword>
<keyword evidence="4 8" id="KW-0479">Metal-binding</keyword>
<name>A0A9X1V8I1_9BACL</name>
<keyword evidence="6 8" id="KW-0012">Acyltransferase</keyword>
<dbReference type="GO" id="GO:0005506">
    <property type="term" value="F:iron ion binding"/>
    <property type="evidence" value="ECO:0007669"/>
    <property type="project" value="UniProtKB-UniRule"/>
</dbReference>
<dbReference type="SUPFAM" id="SSF53067">
    <property type="entry name" value="Actin-like ATPase domain"/>
    <property type="match status" value="2"/>
</dbReference>
<dbReference type="Gene3D" id="3.30.420.40">
    <property type="match status" value="2"/>
</dbReference>
<evidence type="ECO:0000256" key="3">
    <source>
        <dbReference type="ARBA" id="ARBA00022694"/>
    </source>
</evidence>
<dbReference type="InterPro" id="IPR022450">
    <property type="entry name" value="TsaD"/>
</dbReference>
<evidence type="ECO:0000259" key="9">
    <source>
        <dbReference type="Pfam" id="PF00814"/>
    </source>
</evidence>
<dbReference type="EMBL" id="JALBUF010000006">
    <property type="protein sequence ID" value="MCI0183706.1"/>
    <property type="molecule type" value="Genomic_DNA"/>
</dbReference>
<dbReference type="InterPro" id="IPR017861">
    <property type="entry name" value="KAE1/TsaD"/>
</dbReference>
<organism evidence="10 11">
    <name type="scientific">Sulfoacidibacillus ferrooxidans</name>
    <dbReference type="NCBI Taxonomy" id="2005001"/>
    <lineage>
        <taxon>Bacteria</taxon>
        <taxon>Bacillati</taxon>
        <taxon>Bacillota</taxon>
        <taxon>Bacilli</taxon>
        <taxon>Bacillales</taxon>
        <taxon>Alicyclobacillaceae</taxon>
        <taxon>Sulfoacidibacillus</taxon>
    </lineage>
</organism>
<evidence type="ECO:0000256" key="6">
    <source>
        <dbReference type="ARBA" id="ARBA00023315"/>
    </source>
</evidence>
<sequence length="355" mass="38157">MRWSERMQLRYEEDRKQDKPISILAIESSCDETAAAVIRNGREIISSVVASQMESHERFGGVVPEVASRAHVEQIGFVIEQALVQSELSLDDMQAIAVTCGPGLIGALFVGVTAAKTLAQVAGLPLIGVHHLAGHMYAASLSDGVEPPFLALIVSGGHTELLHVREDGVILRLGKTRDDAAGEAFDKVARALQLGYPGGPKIQQMALLGDPKYVAFPQAKLGEESLDFSFSGLKSAVLLHLDRATKAGQDVRTADIAASFQRAVIEALMTKTRLALQQTGLTTLVLAGGVAANQALREAAKEVCRELHVQLAVPDTWLCTDNAAMIGAAAYMRYKQHKLADLTLTGRADFPIDQW</sequence>
<dbReference type="GO" id="GO:0005737">
    <property type="term" value="C:cytoplasm"/>
    <property type="evidence" value="ECO:0007669"/>
    <property type="project" value="UniProtKB-SubCell"/>
</dbReference>
<dbReference type="GO" id="GO:0002949">
    <property type="term" value="P:tRNA threonylcarbamoyladenosine modification"/>
    <property type="evidence" value="ECO:0007669"/>
    <property type="project" value="UniProtKB-UniRule"/>
</dbReference>
<feature type="binding site" evidence="8">
    <location>
        <position position="321"/>
    </location>
    <ligand>
        <name>Fe cation</name>
        <dbReference type="ChEBI" id="CHEBI:24875"/>
    </ligand>
</feature>
<dbReference type="AlphaFoldDB" id="A0A9X1V8I1"/>
<evidence type="ECO:0000256" key="7">
    <source>
        <dbReference type="ARBA" id="ARBA00048117"/>
    </source>
</evidence>
<dbReference type="InterPro" id="IPR043129">
    <property type="entry name" value="ATPase_NBD"/>
</dbReference>
<evidence type="ECO:0000256" key="4">
    <source>
        <dbReference type="ARBA" id="ARBA00022723"/>
    </source>
</evidence>
<feature type="binding site" evidence="8">
    <location>
        <position position="293"/>
    </location>
    <ligand>
        <name>substrate</name>
    </ligand>
</feature>
<dbReference type="RefSeq" id="WP_241714322.1">
    <property type="nucleotide sequence ID" value="NZ_JALBUF010000006.1"/>
</dbReference>
<dbReference type="FunFam" id="3.30.420.40:FF:000012">
    <property type="entry name" value="tRNA N6-adenosine threonylcarbamoyltransferase"/>
    <property type="match status" value="1"/>
</dbReference>
<dbReference type="NCBIfam" id="TIGR00329">
    <property type="entry name" value="gcp_kae1"/>
    <property type="match status" value="1"/>
</dbReference>
<dbReference type="Proteomes" id="UP001139263">
    <property type="component" value="Unassembled WGS sequence"/>
</dbReference>
<dbReference type="FunFam" id="3.30.420.40:FF:000040">
    <property type="entry name" value="tRNA N6-adenosine threonylcarbamoyltransferase"/>
    <property type="match status" value="1"/>
</dbReference>
<dbReference type="GO" id="GO:0061711">
    <property type="term" value="F:tRNA N(6)-L-threonylcarbamoyladenine synthase activity"/>
    <property type="evidence" value="ECO:0007669"/>
    <property type="project" value="UniProtKB-EC"/>
</dbReference>
<dbReference type="CDD" id="cd24133">
    <property type="entry name" value="ASKHA_NBD_TsaD_bac"/>
    <property type="match status" value="1"/>
</dbReference>
<feature type="domain" description="Gcp-like" evidence="9">
    <location>
        <begin position="43"/>
        <end position="327"/>
    </location>
</feature>
<evidence type="ECO:0000256" key="5">
    <source>
        <dbReference type="ARBA" id="ARBA00023004"/>
    </source>
</evidence>
<evidence type="ECO:0000313" key="11">
    <source>
        <dbReference type="Proteomes" id="UP001139263"/>
    </source>
</evidence>
<dbReference type="EC" id="2.3.1.234" evidence="8"/>
<dbReference type="PANTHER" id="PTHR11735">
    <property type="entry name" value="TRNA N6-ADENOSINE THREONYLCARBAMOYLTRANSFERASE"/>
    <property type="match status" value="1"/>
</dbReference>
<dbReference type="HAMAP" id="MF_01445">
    <property type="entry name" value="TsaD"/>
    <property type="match status" value="1"/>
</dbReference>
<accession>A0A9X1V8I1</accession>
<keyword evidence="5 8" id="KW-0408">Iron</keyword>
<proteinExistence type="inferred from homology"/>
<feature type="binding site" evidence="8">
    <location>
        <begin position="153"/>
        <end position="157"/>
    </location>
    <ligand>
        <name>substrate</name>
    </ligand>
</feature>
<evidence type="ECO:0000256" key="2">
    <source>
        <dbReference type="ARBA" id="ARBA00022679"/>
    </source>
</evidence>
<comment type="caution">
    <text evidence="10">The sequence shown here is derived from an EMBL/GenBank/DDBJ whole genome shotgun (WGS) entry which is preliminary data.</text>
</comment>
<evidence type="ECO:0000256" key="8">
    <source>
        <dbReference type="HAMAP-Rule" id="MF_01445"/>
    </source>
</evidence>
<protein>
    <recommendedName>
        <fullName evidence="8">tRNA N6-adenosine threonylcarbamoyltransferase</fullName>
        <ecNumber evidence="8">2.3.1.234</ecNumber>
    </recommendedName>
    <alternativeName>
        <fullName evidence="8">N6-L-threonylcarbamoyladenine synthase</fullName>
        <shortName evidence="8">t(6)A synthase</shortName>
    </alternativeName>
    <alternativeName>
        <fullName evidence="8">t(6)A37 threonylcarbamoyladenosine biosynthesis protein TsaD</fullName>
    </alternativeName>
    <alternativeName>
        <fullName evidence="8">tRNA threonylcarbamoyladenosine biosynthesis protein TsaD</fullName>
    </alternativeName>
</protein>
<comment type="catalytic activity">
    <reaction evidence="7 8">
        <text>L-threonylcarbamoyladenylate + adenosine(37) in tRNA = N(6)-L-threonylcarbamoyladenosine(37) in tRNA + AMP + H(+)</text>
        <dbReference type="Rhea" id="RHEA:37059"/>
        <dbReference type="Rhea" id="RHEA-COMP:10162"/>
        <dbReference type="Rhea" id="RHEA-COMP:10163"/>
        <dbReference type="ChEBI" id="CHEBI:15378"/>
        <dbReference type="ChEBI" id="CHEBI:73682"/>
        <dbReference type="ChEBI" id="CHEBI:74411"/>
        <dbReference type="ChEBI" id="CHEBI:74418"/>
        <dbReference type="ChEBI" id="CHEBI:456215"/>
        <dbReference type="EC" id="2.3.1.234"/>
    </reaction>
</comment>
<comment type="function">
    <text evidence="8">Required for the formation of a threonylcarbamoyl group on adenosine at position 37 (t(6)A37) in tRNAs that read codons beginning with adenine. Is involved in the transfer of the threonylcarbamoyl moiety of threonylcarbamoyl-AMP (TC-AMP) to the N6 group of A37, together with TsaE and TsaB. TsaD likely plays a direct catalytic role in this reaction.</text>
</comment>
<reference evidence="10" key="1">
    <citation type="submission" date="2022-03" db="EMBL/GenBank/DDBJ databases">
        <title>Draft Genome Sequence of Firmicute Strain S0AB, a Heterotrophic Iron/Sulfur-Oxidizing Extreme Acidophile.</title>
        <authorList>
            <person name="Vergara E."/>
            <person name="Pakostova E."/>
            <person name="Johnson D.B."/>
            <person name="Holmes D.S."/>
        </authorList>
    </citation>
    <scope>NUCLEOTIDE SEQUENCE</scope>
    <source>
        <strain evidence="10">S0AB</strain>
    </source>
</reference>